<proteinExistence type="predicted"/>
<reference evidence="2 3" key="1">
    <citation type="submission" date="2023-12" db="EMBL/GenBank/DDBJ databases">
        <title>Stenotrophomonas guangdongensis sp. nov., isolated from wilted pepper plants (Capsicum annuum).</title>
        <authorList>
            <person name="Qiu M."/>
            <person name="Li Y."/>
            <person name="Liu Q."/>
            <person name="Zhang X."/>
            <person name="Huang Y."/>
            <person name="Guo R."/>
            <person name="Hu M."/>
            <person name="Zhou J."/>
            <person name="Zhou X."/>
        </authorList>
    </citation>
    <scope>NUCLEOTIDE SEQUENCE [LARGE SCALE GENOMIC DNA]</scope>
    <source>
        <strain evidence="2 3">MH1</strain>
    </source>
</reference>
<protein>
    <submittedName>
        <fullName evidence="2">Uncharacterized protein</fullName>
    </submittedName>
</protein>
<evidence type="ECO:0000256" key="1">
    <source>
        <dbReference type="SAM" id="MobiDB-lite"/>
    </source>
</evidence>
<comment type="caution">
    <text evidence="2">The sequence shown here is derived from an EMBL/GenBank/DDBJ whole genome shotgun (WGS) entry which is preliminary data.</text>
</comment>
<organism evidence="2 3">
    <name type="scientific">Stenotrophomonas capsici</name>
    <dbReference type="NCBI Taxonomy" id="3110230"/>
    <lineage>
        <taxon>Bacteria</taxon>
        <taxon>Pseudomonadati</taxon>
        <taxon>Pseudomonadota</taxon>
        <taxon>Gammaproteobacteria</taxon>
        <taxon>Lysobacterales</taxon>
        <taxon>Lysobacteraceae</taxon>
        <taxon>Stenotrophomonas</taxon>
    </lineage>
</organism>
<feature type="compositionally biased region" description="Basic and acidic residues" evidence="1">
    <location>
        <begin position="42"/>
        <end position="54"/>
    </location>
</feature>
<accession>A0ABU5V085</accession>
<feature type="region of interest" description="Disordered" evidence="1">
    <location>
        <begin position="1"/>
        <end position="54"/>
    </location>
</feature>
<dbReference type="RefSeq" id="WP_165931122.1">
    <property type="nucleotide sequence ID" value="NZ_JAYFUH010000061.1"/>
</dbReference>
<evidence type="ECO:0000313" key="3">
    <source>
        <dbReference type="Proteomes" id="UP001301653"/>
    </source>
</evidence>
<dbReference type="EMBL" id="JAYFUH010000061">
    <property type="protein sequence ID" value="MEA5666738.1"/>
    <property type="molecule type" value="Genomic_DNA"/>
</dbReference>
<evidence type="ECO:0000313" key="2">
    <source>
        <dbReference type="EMBL" id="MEA5666738.1"/>
    </source>
</evidence>
<gene>
    <name evidence="2" type="ORF">VA603_04210</name>
</gene>
<dbReference type="Proteomes" id="UP001301653">
    <property type="component" value="Unassembled WGS sequence"/>
</dbReference>
<keyword evidence="3" id="KW-1185">Reference proteome</keyword>
<name>A0ABU5V085_9GAMM</name>
<sequence>MTLLQAGHRLGISSRNDAKPVPSDNLPHPAPRREPNPGTPPEPKKHREHDDEEE</sequence>